<name>A0A3S0BJ16_9CORY</name>
<dbReference type="Proteomes" id="UP000274907">
    <property type="component" value="Unassembled WGS sequence"/>
</dbReference>
<comment type="caution">
    <text evidence="8">The sequence shown here is derived from an EMBL/GenBank/DDBJ whole genome shotgun (WGS) entry which is preliminary data.</text>
</comment>
<feature type="transmembrane region" description="Helical" evidence="7">
    <location>
        <begin position="53"/>
        <end position="72"/>
    </location>
</feature>
<accession>A0A3S0BJ16</accession>
<evidence type="ECO:0000313" key="9">
    <source>
        <dbReference type="Proteomes" id="UP000274907"/>
    </source>
</evidence>
<sequence>MFDTLLTDSLGTIAYFTLSAVILLVGFIILDLLTPGRLHELVFVDHKPNAGMLAAAQQVALGIIIVSAILHSSDDLLTGLAETAFYAVIALVLQCVALVVVELLVPGRFRDLVADPRLRSGTVVVSVTLVVIAAINAASMS</sequence>
<dbReference type="EMBL" id="RXHJ01000003">
    <property type="protein sequence ID" value="RSZ65120.1"/>
    <property type="molecule type" value="Genomic_DNA"/>
</dbReference>
<evidence type="ECO:0000313" key="8">
    <source>
        <dbReference type="EMBL" id="RSZ65120.1"/>
    </source>
</evidence>
<evidence type="ECO:0000256" key="4">
    <source>
        <dbReference type="ARBA" id="ARBA00022692"/>
    </source>
</evidence>
<evidence type="ECO:0000256" key="1">
    <source>
        <dbReference type="ARBA" id="ARBA00004651"/>
    </source>
</evidence>
<keyword evidence="9" id="KW-1185">Reference proteome</keyword>
<proteinExistence type="inferred from homology"/>
<comment type="subcellular location">
    <subcellularLocation>
        <location evidence="1">Cell membrane</location>
        <topology evidence="1">Multi-pass membrane protein</topology>
    </subcellularLocation>
</comment>
<evidence type="ECO:0000256" key="3">
    <source>
        <dbReference type="ARBA" id="ARBA00022475"/>
    </source>
</evidence>
<feature type="transmembrane region" description="Helical" evidence="7">
    <location>
        <begin position="84"/>
        <end position="105"/>
    </location>
</feature>
<comment type="similarity">
    <text evidence="2">Belongs to the UPF0719 family.</text>
</comment>
<evidence type="ECO:0000256" key="5">
    <source>
        <dbReference type="ARBA" id="ARBA00022989"/>
    </source>
</evidence>
<organism evidence="8 9">
    <name type="scientific">Corynebacterium hylobatis</name>
    <dbReference type="NCBI Taxonomy" id="1859290"/>
    <lineage>
        <taxon>Bacteria</taxon>
        <taxon>Bacillati</taxon>
        <taxon>Actinomycetota</taxon>
        <taxon>Actinomycetes</taxon>
        <taxon>Mycobacteriales</taxon>
        <taxon>Corynebacteriaceae</taxon>
        <taxon>Corynebacterium</taxon>
    </lineage>
</organism>
<dbReference type="GO" id="GO:0005886">
    <property type="term" value="C:plasma membrane"/>
    <property type="evidence" value="ECO:0007669"/>
    <property type="project" value="UniProtKB-SubCell"/>
</dbReference>
<gene>
    <name evidence="8" type="ORF">EAH68_02970</name>
</gene>
<dbReference type="Pfam" id="PF03994">
    <property type="entry name" value="DUF350"/>
    <property type="match status" value="1"/>
</dbReference>
<dbReference type="InterPro" id="IPR007140">
    <property type="entry name" value="DUF350"/>
</dbReference>
<protein>
    <submittedName>
        <fullName evidence="8">DUF350 domain-containing protein</fullName>
    </submittedName>
</protein>
<keyword evidence="4 7" id="KW-0812">Transmembrane</keyword>
<keyword evidence="3" id="KW-1003">Cell membrane</keyword>
<feature type="transmembrane region" description="Helical" evidence="7">
    <location>
        <begin position="117"/>
        <end position="138"/>
    </location>
</feature>
<dbReference type="AlphaFoldDB" id="A0A3S0BJ16"/>
<feature type="transmembrane region" description="Helical" evidence="7">
    <location>
        <begin position="12"/>
        <end position="33"/>
    </location>
</feature>
<keyword evidence="6 7" id="KW-0472">Membrane</keyword>
<evidence type="ECO:0000256" key="7">
    <source>
        <dbReference type="SAM" id="Phobius"/>
    </source>
</evidence>
<evidence type="ECO:0000256" key="2">
    <source>
        <dbReference type="ARBA" id="ARBA00005779"/>
    </source>
</evidence>
<evidence type="ECO:0000256" key="6">
    <source>
        <dbReference type="ARBA" id="ARBA00023136"/>
    </source>
</evidence>
<keyword evidence="5 7" id="KW-1133">Transmembrane helix</keyword>
<reference evidence="8 9" key="1">
    <citation type="submission" date="2018-12" db="EMBL/GenBank/DDBJ databases">
        <title>YIM 101343 draft genome.</title>
        <authorList>
            <person name="Chen X."/>
        </authorList>
    </citation>
    <scope>NUCLEOTIDE SEQUENCE [LARGE SCALE GENOMIC DNA]</scope>
    <source>
        <strain evidence="8 9">YIM 101343</strain>
    </source>
</reference>
<dbReference type="OrthoDB" id="5191770at2"/>
<dbReference type="RefSeq" id="WP_126119838.1">
    <property type="nucleotide sequence ID" value="NZ_RXHJ01000003.1"/>
</dbReference>